<keyword evidence="3" id="KW-1185">Reference proteome</keyword>
<proteinExistence type="predicted"/>
<sequence length="126" mass="13824">MINKFSPVGSSIAHTIEAVGVIIIAIGFIYAGISAVHCFKRKDRNTLITDFRKNIKSNMVLGLDFLVAGDIIRTVTVNPTLSGVASLGLLVVIWTMLVFTIHLEVHGRWPWQGEEVPCKSASPKKH</sequence>
<dbReference type="Proteomes" id="UP001144471">
    <property type="component" value="Unassembled WGS sequence"/>
</dbReference>
<dbReference type="PANTHER" id="PTHR38468:SF1">
    <property type="entry name" value="SLL0939 PROTEIN"/>
    <property type="match status" value="1"/>
</dbReference>
<dbReference type="PANTHER" id="PTHR38468">
    <property type="entry name" value="SLL0939 PROTEIN"/>
    <property type="match status" value="1"/>
</dbReference>
<feature type="transmembrane region" description="Helical" evidence="1">
    <location>
        <begin position="81"/>
        <end position="103"/>
    </location>
</feature>
<dbReference type="Pfam" id="PF07784">
    <property type="entry name" value="DUF1622"/>
    <property type="match status" value="1"/>
</dbReference>
<evidence type="ECO:0000313" key="2">
    <source>
        <dbReference type="EMBL" id="GLI54963.1"/>
    </source>
</evidence>
<gene>
    <name evidence="2" type="ORF">PM10SUCC1_04780</name>
</gene>
<comment type="caution">
    <text evidence="2">The sequence shown here is derived from an EMBL/GenBank/DDBJ whole genome shotgun (WGS) entry which is preliminary data.</text>
</comment>
<name>A0A9W6LM15_9FUSO</name>
<dbReference type="InterPro" id="IPR012427">
    <property type="entry name" value="DUF1622"/>
</dbReference>
<keyword evidence="1" id="KW-0812">Transmembrane</keyword>
<reference evidence="2" key="1">
    <citation type="submission" date="2022-12" db="EMBL/GenBank/DDBJ databases">
        <title>Reference genome sequencing for broad-spectrum identification of bacterial and archaeal isolates by mass spectrometry.</title>
        <authorList>
            <person name="Sekiguchi Y."/>
            <person name="Tourlousse D.M."/>
        </authorList>
    </citation>
    <scope>NUCLEOTIDE SEQUENCE</scope>
    <source>
        <strain evidence="2">10succ1</strain>
    </source>
</reference>
<dbReference type="RefSeq" id="WP_281833182.1">
    <property type="nucleotide sequence ID" value="NZ_BSDY01000002.1"/>
</dbReference>
<feature type="transmembrane region" description="Helical" evidence="1">
    <location>
        <begin position="12"/>
        <end position="36"/>
    </location>
</feature>
<organism evidence="2 3">
    <name type="scientific">Propionigenium maris DSM 9537</name>
    <dbReference type="NCBI Taxonomy" id="1123000"/>
    <lineage>
        <taxon>Bacteria</taxon>
        <taxon>Fusobacteriati</taxon>
        <taxon>Fusobacteriota</taxon>
        <taxon>Fusobacteriia</taxon>
        <taxon>Fusobacteriales</taxon>
        <taxon>Fusobacteriaceae</taxon>
        <taxon>Propionigenium</taxon>
    </lineage>
</organism>
<keyword evidence="1" id="KW-1133">Transmembrane helix</keyword>
<dbReference type="EMBL" id="BSDY01000002">
    <property type="protein sequence ID" value="GLI54963.1"/>
    <property type="molecule type" value="Genomic_DNA"/>
</dbReference>
<evidence type="ECO:0000313" key="3">
    <source>
        <dbReference type="Proteomes" id="UP001144471"/>
    </source>
</evidence>
<protein>
    <submittedName>
        <fullName evidence="2">Uncharacterized protein</fullName>
    </submittedName>
</protein>
<accession>A0A9W6LM15</accession>
<keyword evidence="1" id="KW-0472">Membrane</keyword>
<evidence type="ECO:0000256" key="1">
    <source>
        <dbReference type="SAM" id="Phobius"/>
    </source>
</evidence>
<dbReference type="AlphaFoldDB" id="A0A9W6LM15"/>